<feature type="binding site" evidence="8">
    <location>
        <position position="13"/>
    </location>
    <ligand>
        <name>a divalent metal cation</name>
        <dbReference type="ChEBI" id="CHEBI:60240"/>
    </ligand>
</feature>
<evidence type="ECO:0000256" key="3">
    <source>
        <dbReference type="ARBA" id="ARBA00008480"/>
    </source>
</evidence>
<evidence type="ECO:0000256" key="1">
    <source>
        <dbReference type="ARBA" id="ARBA00000200"/>
    </source>
</evidence>
<organism evidence="11 12">
    <name type="scientific">Zwartia hollandica</name>
    <dbReference type="NCBI Taxonomy" id="324606"/>
    <lineage>
        <taxon>Bacteria</taxon>
        <taxon>Pseudomonadati</taxon>
        <taxon>Pseudomonadota</taxon>
        <taxon>Betaproteobacteria</taxon>
        <taxon>Burkholderiales</taxon>
        <taxon>Alcaligenaceae</taxon>
        <taxon>Zwartia</taxon>
    </lineage>
</organism>
<dbReference type="NCBIfam" id="TIGR00151">
    <property type="entry name" value="ispF"/>
    <property type="match status" value="1"/>
</dbReference>
<comment type="pathway">
    <text evidence="2 8">Isoprenoid biosynthesis; isopentenyl diphosphate biosynthesis via DXP pathway; isopentenyl diphosphate from 1-deoxy-D-xylulose 5-phosphate: step 4/6.</text>
</comment>
<dbReference type="InterPro" id="IPR020555">
    <property type="entry name" value="MECDP_synthase_CS"/>
</dbReference>
<dbReference type="InterPro" id="IPR036571">
    <property type="entry name" value="MECDP_synthase_sf"/>
</dbReference>
<evidence type="ECO:0000256" key="8">
    <source>
        <dbReference type="HAMAP-Rule" id="MF_00107"/>
    </source>
</evidence>
<dbReference type="FunFam" id="3.30.1330.50:FF:000001">
    <property type="entry name" value="2-C-methyl-D-erythritol 2,4-cyclodiphosphate synthase"/>
    <property type="match status" value="1"/>
</dbReference>
<evidence type="ECO:0000256" key="7">
    <source>
        <dbReference type="ARBA" id="ARBA00023239"/>
    </source>
</evidence>
<feature type="domain" description="2-C-methyl-D-erythritol 2,4-cyclodiphosphate synthase" evidence="10">
    <location>
        <begin position="6"/>
        <end position="159"/>
    </location>
</feature>
<keyword evidence="7 8" id="KW-0456">Lyase</keyword>
<protein>
    <recommendedName>
        <fullName evidence="4 8">2-C-methyl-D-erythritol 2,4-cyclodiphosphate synthase</fullName>
        <shortName evidence="8">MECDP-synthase</shortName>
        <shortName evidence="8">MECPP-synthase</shortName>
        <shortName evidence="8">MECPS</shortName>
        <ecNumber evidence="4 8">4.6.1.12</ecNumber>
    </recommendedName>
</protein>
<feature type="binding site" evidence="8">
    <location>
        <begin position="61"/>
        <end position="63"/>
    </location>
    <ligand>
        <name>4-CDP-2-C-methyl-D-erythritol 2-phosphate</name>
        <dbReference type="ChEBI" id="CHEBI:57919"/>
    </ligand>
</feature>
<comment type="cofactor">
    <cofactor evidence="8">
        <name>a divalent metal cation</name>
        <dbReference type="ChEBI" id="CHEBI:60240"/>
    </cofactor>
    <text evidence="8">Binds 1 divalent metal cation per subunit.</text>
</comment>
<dbReference type="InterPro" id="IPR003526">
    <property type="entry name" value="MECDP_synthase"/>
</dbReference>
<feature type="binding site" evidence="8">
    <location>
        <begin position="66"/>
        <end position="70"/>
    </location>
    <ligand>
        <name>4-CDP-2-C-methyl-D-erythritol 2-phosphate</name>
        <dbReference type="ChEBI" id="CHEBI:57919"/>
    </ligand>
</feature>
<feature type="binding site" evidence="8">
    <location>
        <begin position="39"/>
        <end position="40"/>
    </location>
    <ligand>
        <name>4-CDP-2-C-methyl-D-erythritol 2-phosphate</name>
        <dbReference type="ChEBI" id="CHEBI:57919"/>
    </ligand>
</feature>
<feature type="binding site" evidence="8">
    <location>
        <begin position="13"/>
        <end position="15"/>
    </location>
    <ligand>
        <name>4-CDP-2-C-methyl-D-erythritol 2-phosphate</name>
        <dbReference type="ChEBI" id="CHEBI:57919"/>
    </ligand>
</feature>
<dbReference type="AlphaFoldDB" id="A0A953NDQ1"/>
<comment type="caution">
    <text evidence="8">Lacks conserved residue(s) required for the propagation of feature annotation.</text>
</comment>
<dbReference type="EC" id="4.6.1.12" evidence="4 8"/>
<comment type="subunit">
    <text evidence="8">Homotrimer.</text>
</comment>
<proteinExistence type="inferred from homology"/>
<evidence type="ECO:0000256" key="9">
    <source>
        <dbReference type="RuleBase" id="RU004395"/>
    </source>
</evidence>
<feature type="site" description="Transition state stabilizer" evidence="8">
    <location>
        <position position="138"/>
    </location>
</feature>
<evidence type="ECO:0000256" key="4">
    <source>
        <dbReference type="ARBA" id="ARBA00012579"/>
    </source>
</evidence>
<dbReference type="GO" id="GO:0046872">
    <property type="term" value="F:metal ion binding"/>
    <property type="evidence" value="ECO:0007669"/>
    <property type="project" value="UniProtKB-KW"/>
</dbReference>
<evidence type="ECO:0000313" key="11">
    <source>
        <dbReference type="EMBL" id="MBZ1351465.1"/>
    </source>
</evidence>
<dbReference type="Proteomes" id="UP000739565">
    <property type="component" value="Unassembled WGS sequence"/>
</dbReference>
<reference evidence="11" key="1">
    <citation type="submission" date="2021-07" db="EMBL/GenBank/DDBJ databases">
        <title>New genus and species of the family Alcaligenaceae.</title>
        <authorList>
            <person name="Hahn M.W."/>
        </authorList>
    </citation>
    <scope>NUCLEOTIDE SEQUENCE</scope>
    <source>
        <strain evidence="11">LF4-65</strain>
    </source>
</reference>
<dbReference type="PANTHER" id="PTHR43181:SF1">
    <property type="entry name" value="2-C-METHYL-D-ERYTHRITOL 2,4-CYCLODIPHOSPHATE SYNTHASE, CHLOROPLASTIC"/>
    <property type="match status" value="1"/>
</dbReference>
<gene>
    <name evidence="8 11" type="primary">ispF</name>
    <name evidence="11" type="ORF">KZZ10_12480</name>
</gene>
<evidence type="ECO:0000256" key="6">
    <source>
        <dbReference type="ARBA" id="ARBA00023229"/>
    </source>
</evidence>
<keyword evidence="12" id="KW-1185">Reference proteome</keyword>
<dbReference type="Gene3D" id="3.30.1330.50">
    <property type="entry name" value="2-C-methyl-D-erythritol 2,4-cyclodiphosphate synthase"/>
    <property type="match status" value="1"/>
</dbReference>
<feature type="site" description="Transition state stabilizer" evidence="8">
    <location>
        <position position="39"/>
    </location>
</feature>
<comment type="caution">
    <text evidence="11">The sequence shown here is derived from an EMBL/GenBank/DDBJ whole genome shotgun (WGS) entry which is preliminary data.</text>
</comment>
<comment type="catalytic activity">
    <reaction evidence="1 8 9">
        <text>4-CDP-2-C-methyl-D-erythritol 2-phosphate = 2-C-methyl-D-erythritol 2,4-cyclic diphosphate + CMP</text>
        <dbReference type="Rhea" id="RHEA:23864"/>
        <dbReference type="ChEBI" id="CHEBI:57919"/>
        <dbReference type="ChEBI" id="CHEBI:58483"/>
        <dbReference type="ChEBI" id="CHEBI:60377"/>
        <dbReference type="EC" id="4.6.1.12"/>
    </reaction>
</comment>
<evidence type="ECO:0000256" key="2">
    <source>
        <dbReference type="ARBA" id="ARBA00004709"/>
    </source>
</evidence>
<dbReference type="RefSeq" id="WP_259661862.1">
    <property type="nucleotide sequence ID" value="NZ_JAHXRI010000010.1"/>
</dbReference>
<evidence type="ECO:0000256" key="5">
    <source>
        <dbReference type="ARBA" id="ARBA00022723"/>
    </source>
</evidence>
<comment type="function">
    <text evidence="8">Involved in the biosynthesis of isopentenyl diphosphate (IPP) and dimethylallyl diphosphate (DMAPP), two major building blocks of isoprenoid compounds. Catalyzes the conversion of 4-diphosphocytidyl-2-C-methyl-D-erythritol 2-phosphate (CDP-ME2P) to 2-C-methyl-D-erythritol 2,4-cyclodiphosphate (ME-CPP) with a corresponding release of cytidine 5-monophosphate (CMP).</text>
</comment>
<keyword evidence="6 8" id="KW-0414">Isoprene biosynthesis</keyword>
<sequence length="168" mass="17555">MSPFAFRIGQGFDVHALVEGRPLILGGVTIEHSHGLKGHSDADALLHAITDALLGAAGLGDIGRHFPDTDPAFKGANSRLLLREAYRLVQQAGWTLVNVDATIHAQQPKIGPHAGAMVANIAADLCVTSAEVNIKAKTNEGLGHLGRQEGIAANAVVLLRALDTPSQP</sequence>
<dbReference type="PROSITE" id="PS01350">
    <property type="entry name" value="ISPF"/>
    <property type="match status" value="1"/>
</dbReference>
<dbReference type="EMBL" id="JAHXRI010000010">
    <property type="protein sequence ID" value="MBZ1351465.1"/>
    <property type="molecule type" value="Genomic_DNA"/>
</dbReference>
<evidence type="ECO:0000259" key="10">
    <source>
        <dbReference type="Pfam" id="PF02542"/>
    </source>
</evidence>
<feature type="binding site" evidence="8">
    <location>
        <position position="15"/>
    </location>
    <ligand>
        <name>a divalent metal cation</name>
        <dbReference type="ChEBI" id="CHEBI:60240"/>
    </ligand>
</feature>
<dbReference type="Pfam" id="PF02542">
    <property type="entry name" value="YgbB"/>
    <property type="match status" value="1"/>
</dbReference>
<comment type="similarity">
    <text evidence="3 8 9">Belongs to the IspF family.</text>
</comment>
<name>A0A953NDQ1_9BURK</name>
<dbReference type="GO" id="GO:0008685">
    <property type="term" value="F:2-C-methyl-D-erythritol 2,4-cyclodiphosphate synthase activity"/>
    <property type="evidence" value="ECO:0007669"/>
    <property type="project" value="UniProtKB-UniRule"/>
</dbReference>
<dbReference type="CDD" id="cd00554">
    <property type="entry name" value="MECDP_synthase"/>
    <property type="match status" value="1"/>
</dbReference>
<dbReference type="GO" id="GO:0019288">
    <property type="term" value="P:isopentenyl diphosphate biosynthetic process, methylerythritol 4-phosphate pathway"/>
    <property type="evidence" value="ECO:0007669"/>
    <property type="project" value="UniProtKB-UniRule"/>
</dbReference>
<keyword evidence="5 8" id="KW-0479">Metal-binding</keyword>
<dbReference type="PANTHER" id="PTHR43181">
    <property type="entry name" value="2-C-METHYL-D-ERYTHRITOL 2,4-CYCLODIPHOSPHATE SYNTHASE, CHLOROPLASTIC"/>
    <property type="match status" value="1"/>
</dbReference>
<feature type="binding site" evidence="8">
    <location>
        <position position="147"/>
    </location>
    <ligand>
        <name>4-CDP-2-C-methyl-D-erythritol 2-phosphate</name>
        <dbReference type="ChEBI" id="CHEBI:57919"/>
    </ligand>
</feature>
<evidence type="ECO:0000313" key="12">
    <source>
        <dbReference type="Proteomes" id="UP000739565"/>
    </source>
</evidence>
<dbReference type="SUPFAM" id="SSF69765">
    <property type="entry name" value="IpsF-like"/>
    <property type="match status" value="1"/>
</dbReference>
<dbReference type="HAMAP" id="MF_00107">
    <property type="entry name" value="IspF"/>
    <property type="match status" value="1"/>
</dbReference>
<feature type="binding site" evidence="8">
    <location>
        <position position="47"/>
    </location>
    <ligand>
        <name>a divalent metal cation</name>
        <dbReference type="ChEBI" id="CHEBI:60240"/>
    </ligand>
</feature>
<dbReference type="GO" id="GO:0016114">
    <property type="term" value="P:terpenoid biosynthetic process"/>
    <property type="evidence" value="ECO:0007669"/>
    <property type="project" value="InterPro"/>
</dbReference>
<accession>A0A953NDQ1</accession>